<evidence type="ECO:0000259" key="6">
    <source>
        <dbReference type="Pfam" id="PF06429"/>
    </source>
</evidence>
<dbReference type="InterPro" id="IPR012836">
    <property type="entry name" value="FlgF"/>
</dbReference>
<evidence type="ECO:0000256" key="3">
    <source>
        <dbReference type="ARBA" id="ARBA00023143"/>
    </source>
</evidence>
<sequence>MLQSMYSGISGLQNHQTKLEVIGNNIANVNTTGFKKEQFSFQDMMSQQMRGATEGGANQGGTNPMQVGLGTRSGSINTNHTQGALQPTNRELDLGIAGEGFFRIQNPEGGEFYTRAGHFSLDNNGNIVNEDGYFVLGNDGAQIQIDEDASSYNIGRDGSVAQIIDGDAQVGQTIGLTTFSNPEGLEKQGGSLYGQTVNSGEPNHLVPGENGSGEIAVGTLEMSNVDLSEEFVEMISGQRGLQANTRIITTSDEVLQEIMNMK</sequence>
<feature type="domain" description="Flagellar basal-body/hook protein C-terminal" evidence="6">
    <location>
        <begin position="218"/>
        <end position="261"/>
    </location>
</feature>
<keyword evidence="9" id="KW-1185">Reference proteome</keyword>
<comment type="caution">
    <text evidence="8">The sequence shown here is derived from an EMBL/GenBank/DDBJ whole genome shotgun (WGS) entry which is preliminary data.</text>
</comment>
<dbReference type="PANTHER" id="PTHR30435:SF1">
    <property type="entry name" value="FLAGELLAR HOOK PROTEIN FLGE"/>
    <property type="match status" value="1"/>
</dbReference>
<keyword evidence="8" id="KW-0282">Flagellum</keyword>
<feature type="domain" description="Flagellar hook protein FlgE/F/G-like D1" evidence="7">
    <location>
        <begin position="96"/>
        <end position="160"/>
    </location>
</feature>
<name>A0A841PXR0_9BACL</name>
<organism evidence="8 9">
    <name type="scientific">Geomicrobium halophilum</name>
    <dbReference type="NCBI Taxonomy" id="549000"/>
    <lineage>
        <taxon>Bacteria</taxon>
        <taxon>Bacillati</taxon>
        <taxon>Bacillota</taxon>
        <taxon>Bacilli</taxon>
        <taxon>Bacillales</taxon>
        <taxon>Geomicrobium</taxon>
    </lineage>
</organism>
<comment type="subcellular location">
    <subcellularLocation>
        <location evidence="1 4">Bacterial flagellum basal body</location>
    </subcellularLocation>
</comment>
<dbReference type="GO" id="GO:0005829">
    <property type="term" value="C:cytosol"/>
    <property type="evidence" value="ECO:0007669"/>
    <property type="project" value="TreeGrafter"/>
</dbReference>
<dbReference type="InterPro" id="IPR037925">
    <property type="entry name" value="FlgE/F/G-like"/>
</dbReference>
<dbReference type="Pfam" id="PF06429">
    <property type="entry name" value="Flg_bbr_C"/>
    <property type="match status" value="1"/>
</dbReference>
<dbReference type="InterPro" id="IPR010930">
    <property type="entry name" value="Flg_bb/hook_C_dom"/>
</dbReference>
<comment type="similarity">
    <text evidence="2 4">Belongs to the flagella basal body rod proteins family.</text>
</comment>
<dbReference type="PANTHER" id="PTHR30435">
    <property type="entry name" value="FLAGELLAR PROTEIN"/>
    <property type="match status" value="1"/>
</dbReference>
<evidence type="ECO:0000313" key="8">
    <source>
        <dbReference type="EMBL" id="MBB6449293.1"/>
    </source>
</evidence>
<dbReference type="Pfam" id="PF00460">
    <property type="entry name" value="Flg_bb_rod"/>
    <property type="match status" value="1"/>
</dbReference>
<dbReference type="EMBL" id="JACHHJ010000001">
    <property type="protein sequence ID" value="MBB6449293.1"/>
    <property type="molecule type" value="Genomic_DNA"/>
</dbReference>
<dbReference type="RefSeq" id="WP_184403189.1">
    <property type="nucleotide sequence ID" value="NZ_JACHHJ010000001.1"/>
</dbReference>
<evidence type="ECO:0000259" key="5">
    <source>
        <dbReference type="Pfam" id="PF00460"/>
    </source>
</evidence>
<dbReference type="InterPro" id="IPR001444">
    <property type="entry name" value="Flag_bb_rod_N"/>
</dbReference>
<dbReference type="Proteomes" id="UP000568839">
    <property type="component" value="Unassembled WGS sequence"/>
</dbReference>
<evidence type="ECO:0000259" key="7">
    <source>
        <dbReference type="Pfam" id="PF22692"/>
    </source>
</evidence>
<dbReference type="SUPFAM" id="SSF117143">
    <property type="entry name" value="Flagellar hook protein flgE"/>
    <property type="match status" value="1"/>
</dbReference>
<protein>
    <submittedName>
        <fullName evidence="8">Flagellar hook protein FlgE</fullName>
    </submittedName>
</protein>
<feature type="domain" description="Flagellar basal body rod protein N-terminal" evidence="5">
    <location>
        <begin position="5"/>
        <end position="35"/>
    </location>
</feature>
<dbReference type="GO" id="GO:0009424">
    <property type="term" value="C:bacterial-type flagellum hook"/>
    <property type="evidence" value="ECO:0007669"/>
    <property type="project" value="TreeGrafter"/>
</dbReference>
<dbReference type="InterPro" id="IPR053967">
    <property type="entry name" value="LlgE_F_G-like_D1"/>
</dbReference>
<evidence type="ECO:0000256" key="4">
    <source>
        <dbReference type="RuleBase" id="RU362116"/>
    </source>
</evidence>
<dbReference type="PROSITE" id="PS00588">
    <property type="entry name" value="FLAGELLA_BB_ROD"/>
    <property type="match status" value="1"/>
</dbReference>
<evidence type="ECO:0000256" key="1">
    <source>
        <dbReference type="ARBA" id="ARBA00004117"/>
    </source>
</evidence>
<dbReference type="GO" id="GO:0071978">
    <property type="term" value="P:bacterial-type flagellum-dependent swarming motility"/>
    <property type="evidence" value="ECO:0007669"/>
    <property type="project" value="TreeGrafter"/>
</dbReference>
<dbReference type="AlphaFoldDB" id="A0A841PXR0"/>
<evidence type="ECO:0000313" key="9">
    <source>
        <dbReference type="Proteomes" id="UP000568839"/>
    </source>
</evidence>
<gene>
    <name evidence="8" type="ORF">HNR44_001242</name>
</gene>
<dbReference type="NCBIfam" id="TIGR03506">
    <property type="entry name" value="FlgEFG_subfam"/>
    <property type="match status" value="2"/>
</dbReference>
<evidence type="ECO:0000256" key="2">
    <source>
        <dbReference type="ARBA" id="ARBA00009677"/>
    </source>
</evidence>
<proteinExistence type="inferred from homology"/>
<keyword evidence="3 4" id="KW-0975">Bacterial flagellum</keyword>
<dbReference type="GO" id="GO:0030694">
    <property type="term" value="C:bacterial-type flagellum basal body, rod"/>
    <property type="evidence" value="ECO:0007669"/>
    <property type="project" value="InterPro"/>
</dbReference>
<reference evidence="8 9" key="1">
    <citation type="submission" date="2020-08" db="EMBL/GenBank/DDBJ databases">
        <title>Genomic Encyclopedia of Type Strains, Phase IV (KMG-IV): sequencing the most valuable type-strain genomes for metagenomic binning, comparative biology and taxonomic classification.</title>
        <authorList>
            <person name="Goeker M."/>
        </authorList>
    </citation>
    <scope>NUCLEOTIDE SEQUENCE [LARGE SCALE GENOMIC DNA]</scope>
    <source>
        <strain evidence="8 9">DSM 21769</strain>
    </source>
</reference>
<accession>A0A841PXR0</accession>
<dbReference type="InterPro" id="IPR020013">
    <property type="entry name" value="Flagellar_FlgE/F/G"/>
</dbReference>
<dbReference type="NCBIfam" id="TIGR02490">
    <property type="entry name" value="flgF"/>
    <property type="match status" value="1"/>
</dbReference>
<dbReference type="NCBIfam" id="NF009278">
    <property type="entry name" value="PRK12636.1"/>
    <property type="match status" value="1"/>
</dbReference>
<dbReference type="InterPro" id="IPR019776">
    <property type="entry name" value="Flagellar_basal_body_rod_CS"/>
</dbReference>
<dbReference type="Pfam" id="PF22692">
    <property type="entry name" value="LlgE_F_G_D1"/>
    <property type="match status" value="1"/>
</dbReference>
<keyword evidence="8" id="KW-0966">Cell projection</keyword>
<keyword evidence="8" id="KW-0969">Cilium</keyword>